<keyword evidence="1" id="KW-1133">Transmembrane helix</keyword>
<dbReference type="RefSeq" id="WP_204603369.1">
    <property type="nucleotide sequence ID" value="NZ_JBHSED010000005.1"/>
</dbReference>
<gene>
    <name evidence="2" type="ORF">ACFO1S_04790</name>
</gene>
<keyword evidence="3" id="KW-1185">Reference proteome</keyword>
<reference evidence="3" key="1">
    <citation type="journal article" date="2019" name="Int. J. Syst. Evol. Microbiol.">
        <title>The Global Catalogue of Microorganisms (GCM) 10K type strain sequencing project: providing services to taxonomists for standard genome sequencing and annotation.</title>
        <authorList>
            <consortium name="The Broad Institute Genomics Platform"/>
            <consortium name="The Broad Institute Genome Sequencing Center for Infectious Disease"/>
            <person name="Wu L."/>
            <person name="Ma J."/>
        </authorList>
    </citation>
    <scope>NUCLEOTIDE SEQUENCE [LARGE SCALE GENOMIC DNA]</scope>
    <source>
        <strain evidence="3">CGMCC 4.1641</strain>
    </source>
</reference>
<protein>
    <submittedName>
        <fullName evidence="2">Uncharacterized protein</fullName>
    </submittedName>
</protein>
<name>A0ABV8S8J6_9BACL</name>
<comment type="caution">
    <text evidence="2">The sequence shown here is derived from an EMBL/GenBank/DDBJ whole genome shotgun (WGS) entry which is preliminary data.</text>
</comment>
<dbReference type="Proteomes" id="UP001595755">
    <property type="component" value="Unassembled WGS sequence"/>
</dbReference>
<sequence length="67" mass="7519">MADRSGACDKEAFVAWSERIERIIVKAIKLLVVLLIVSQLALQVPALRHWLTTTDDAEGIPYRSLVQ</sequence>
<organism evidence="2 3">
    <name type="scientific">Cohnella boryungensis</name>
    <dbReference type="NCBI Taxonomy" id="768479"/>
    <lineage>
        <taxon>Bacteria</taxon>
        <taxon>Bacillati</taxon>
        <taxon>Bacillota</taxon>
        <taxon>Bacilli</taxon>
        <taxon>Bacillales</taxon>
        <taxon>Paenibacillaceae</taxon>
        <taxon>Cohnella</taxon>
    </lineage>
</organism>
<evidence type="ECO:0000313" key="3">
    <source>
        <dbReference type="Proteomes" id="UP001595755"/>
    </source>
</evidence>
<accession>A0ABV8S8J6</accession>
<feature type="transmembrane region" description="Helical" evidence="1">
    <location>
        <begin position="23"/>
        <end position="42"/>
    </location>
</feature>
<keyword evidence="1" id="KW-0472">Membrane</keyword>
<evidence type="ECO:0000313" key="2">
    <source>
        <dbReference type="EMBL" id="MFC4302759.1"/>
    </source>
</evidence>
<proteinExistence type="predicted"/>
<keyword evidence="1" id="KW-0812">Transmembrane</keyword>
<dbReference type="EMBL" id="JBHSED010000005">
    <property type="protein sequence ID" value="MFC4302759.1"/>
    <property type="molecule type" value="Genomic_DNA"/>
</dbReference>
<evidence type="ECO:0000256" key="1">
    <source>
        <dbReference type="SAM" id="Phobius"/>
    </source>
</evidence>